<gene>
    <name evidence="3" type="primary">si:dkey-86e18.1</name>
</gene>
<evidence type="ECO:0000313" key="3">
    <source>
        <dbReference type="RefSeq" id="XP_042562607.1"/>
    </source>
</evidence>
<reference evidence="3" key="1">
    <citation type="submission" date="2025-08" db="UniProtKB">
        <authorList>
            <consortium name="RefSeq"/>
        </authorList>
    </citation>
    <scope>IDENTIFICATION</scope>
</reference>
<sequence length="256" mass="28895">MARNEEKQYGRLNRLWIQKEKEEGRIKDVHTRPKLPTLNSAAAVKKWMPSIKDEIEYYLQQSQLSHYPERKIAEFKLHIEALEREYKRFLNKLRALNPSDKHHPWKPRAYAKRRQDFPDTPDEKRLCTPDLAVSTNQADIAQEDQSCSAGVQQLSEPSATVDLPNQDQPLAFDRTRLSVAVAGYRGPLAGPQQTERLSEVLFSGLPNLHGSLQAQARAAQSGSKEETEKTLSSESGPHSTSDVLGLGCYSSSDEDL</sequence>
<accession>A0A8M1KFD0</accession>
<dbReference type="GeneID" id="122131952"/>
<dbReference type="AlphaFoldDB" id="A0A8M1KFD0"/>
<dbReference type="GO" id="GO:0000350">
    <property type="term" value="P:generation of catalytic spliceosome for second transesterification step"/>
    <property type="evidence" value="ECO:0007669"/>
    <property type="project" value="InterPro"/>
</dbReference>
<dbReference type="RefSeq" id="XP_042562607.1">
    <property type="nucleotide sequence ID" value="XM_042706673.1"/>
</dbReference>
<dbReference type="OrthoDB" id="5983780at2759"/>
<proteinExistence type="predicted"/>
<dbReference type="Pfam" id="PF06246">
    <property type="entry name" value="Isy1"/>
    <property type="match status" value="1"/>
</dbReference>
<dbReference type="Proteomes" id="UP000515152">
    <property type="component" value="Unplaced"/>
</dbReference>
<feature type="region of interest" description="Disordered" evidence="1">
    <location>
        <begin position="212"/>
        <end position="256"/>
    </location>
</feature>
<evidence type="ECO:0000256" key="1">
    <source>
        <dbReference type="SAM" id="MobiDB-lite"/>
    </source>
</evidence>
<evidence type="ECO:0000313" key="2">
    <source>
        <dbReference type="Proteomes" id="UP000515152"/>
    </source>
</evidence>
<protein>
    <submittedName>
        <fullName evidence="3">Uncharacterized protein si:dkey-86e18.1</fullName>
    </submittedName>
</protein>
<organism evidence="2 3">
    <name type="scientific">Clupea harengus</name>
    <name type="common">Atlantic herring</name>
    <dbReference type="NCBI Taxonomy" id="7950"/>
    <lineage>
        <taxon>Eukaryota</taxon>
        <taxon>Metazoa</taxon>
        <taxon>Chordata</taxon>
        <taxon>Craniata</taxon>
        <taxon>Vertebrata</taxon>
        <taxon>Euteleostomi</taxon>
        <taxon>Actinopterygii</taxon>
        <taxon>Neopterygii</taxon>
        <taxon>Teleostei</taxon>
        <taxon>Clupei</taxon>
        <taxon>Clupeiformes</taxon>
        <taxon>Clupeoidei</taxon>
        <taxon>Clupeidae</taxon>
        <taxon>Clupea</taxon>
    </lineage>
</organism>
<keyword evidence="2" id="KW-1185">Reference proteome</keyword>
<dbReference type="KEGG" id="char:122131952"/>
<name>A0A8M1KFD0_CLUHA</name>
<dbReference type="InterPro" id="IPR009360">
    <property type="entry name" value="Isy1"/>
</dbReference>